<dbReference type="InterPro" id="IPR004977">
    <property type="entry name" value="Ribosomal_eS25"/>
</dbReference>
<dbReference type="EMBL" id="KB320665">
    <property type="protein sequence ID" value="ELW65961.1"/>
    <property type="molecule type" value="Genomic_DNA"/>
</dbReference>
<evidence type="ECO:0000313" key="8">
    <source>
        <dbReference type="Proteomes" id="UP000011518"/>
    </source>
</evidence>
<dbReference type="AlphaFoldDB" id="L9KT40"/>
<feature type="region of interest" description="Disordered" evidence="6">
    <location>
        <begin position="64"/>
        <end position="83"/>
    </location>
</feature>
<evidence type="ECO:0000256" key="1">
    <source>
        <dbReference type="ARBA" id="ARBA00009106"/>
    </source>
</evidence>
<sequence>MPLENDKKKDPGKSAKGKDPLNKPGGKGKTRWPKGKVRDKLNDLVFFDKFCKELPSSKLGTQLWSRGGRRLGVPGQGSTSAAPYFLMPLENDKKKDPGKSAKGKDPLNKPGGKGKTRWPKGKVRDKLNDLVFFDKFCKELPSSKLGTQLWSRGGRRLGVPGQGSTSAAP</sequence>
<keyword evidence="3" id="KW-0687">Ribonucleoprotein</keyword>
<feature type="compositionally biased region" description="Basic and acidic residues" evidence="6">
    <location>
        <begin position="1"/>
        <end position="21"/>
    </location>
</feature>
<feature type="compositionally biased region" description="Basic residues" evidence="6">
    <location>
        <begin position="26"/>
        <end position="35"/>
    </location>
</feature>
<protein>
    <recommendedName>
        <fullName evidence="4">Small ribosomal subunit protein eS25</fullName>
    </recommendedName>
    <alternativeName>
        <fullName evidence="5">40S ribosomal protein S25</fullName>
    </alternativeName>
</protein>
<name>L9KT40_TUPCH</name>
<evidence type="ECO:0000256" key="2">
    <source>
        <dbReference type="ARBA" id="ARBA00022980"/>
    </source>
</evidence>
<gene>
    <name evidence="7" type="ORF">TREES_T100011924</name>
</gene>
<reference evidence="8" key="2">
    <citation type="journal article" date="2013" name="Nat. Commun.">
        <title>Genome of the Chinese tree shrew.</title>
        <authorList>
            <person name="Fan Y."/>
            <person name="Huang Z.Y."/>
            <person name="Cao C.C."/>
            <person name="Chen C.S."/>
            <person name="Chen Y.X."/>
            <person name="Fan D.D."/>
            <person name="He J."/>
            <person name="Hou H.L."/>
            <person name="Hu L."/>
            <person name="Hu X.T."/>
            <person name="Jiang X.T."/>
            <person name="Lai R."/>
            <person name="Lang Y.S."/>
            <person name="Liang B."/>
            <person name="Liao S.G."/>
            <person name="Mu D."/>
            <person name="Ma Y.Y."/>
            <person name="Niu Y.Y."/>
            <person name="Sun X.Q."/>
            <person name="Xia J.Q."/>
            <person name="Xiao J."/>
            <person name="Xiong Z.Q."/>
            <person name="Xu L."/>
            <person name="Yang L."/>
            <person name="Zhang Y."/>
            <person name="Zhao W."/>
            <person name="Zhao X.D."/>
            <person name="Zheng Y.T."/>
            <person name="Zhou J.M."/>
            <person name="Zhu Y.B."/>
            <person name="Zhang G.J."/>
            <person name="Wang J."/>
            <person name="Yao Y.G."/>
        </authorList>
    </citation>
    <scope>NUCLEOTIDE SEQUENCE [LARGE SCALE GENOMIC DNA]</scope>
</reference>
<evidence type="ECO:0000256" key="4">
    <source>
        <dbReference type="ARBA" id="ARBA00035148"/>
    </source>
</evidence>
<dbReference type="PANTHER" id="PTHR12850">
    <property type="entry name" value="40S RIBOSOMAL PROTEIN S25"/>
    <property type="match status" value="1"/>
</dbReference>
<comment type="similarity">
    <text evidence="1">Belongs to the eukaryotic ribosomal protein eS25 family.</text>
</comment>
<keyword evidence="2" id="KW-0689">Ribosomal protein</keyword>
<dbReference type="GO" id="GO:1990904">
    <property type="term" value="C:ribonucleoprotein complex"/>
    <property type="evidence" value="ECO:0007669"/>
    <property type="project" value="UniProtKB-KW"/>
</dbReference>
<organism evidence="7 8">
    <name type="scientific">Tupaia chinensis</name>
    <name type="common">Chinese tree shrew</name>
    <name type="synonym">Tupaia belangeri chinensis</name>
    <dbReference type="NCBI Taxonomy" id="246437"/>
    <lineage>
        <taxon>Eukaryota</taxon>
        <taxon>Metazoa</taxon>
        <taxon>Chordata</taxon>
        <taxon>Craniata</taxon>
        <taxon>Vertebrata</taxon>
        <taxon>Euteleostomi</taxon>
        <taxon>Mammalia</taxon>
        <taxon>Eutheria</taxon>
        <taxon>Euarchontoglires</taxon>
        <taxon>Scandentia</taxon>
        <taxon>Tupaiidae</taxon>
        <taxon>Tupaia</taxon>
    </lineage>
</organism>
<keyword evidence="8" id="KW-1185">Reference proteome</keyword>
<feature type="region of interest" description="Disordered" evidence="6">
    <location>
        <begin position="148"/>
        <end position="169"/>
    </location>
</feature>
<feature type="compositionally biased region" description="Basic and acidic residues" evidence="6">
    <location>
        <begin position="90"/>
        <end position="107"/>
    </location>
</feature>
<feature type="compositionally biased region" description="Basic residues" evidence="6">
    <location>
        <begin position="112"/>
        <end position="121"/>
    </location>
</feature>
<dbReference type="GO" id="GO:0005840">
    <property type="term" value="C:ribosome"/>
    <property type="evidence" value="ECO:0007669"/>
    <property type="project" value="UniProtKB-KW"/>
</dbReference>
<accession>L9KT40</accession>
<evidence type="ECO:0000256" key="3">
    <source>
        <dbReference type="ARBA" id="ARBA00023274"/>
    </source>
</evidence>
<evidence type="ECO:0000313" key="7">
    <source>
        <dbReference type="EMBL" id="ELW65961.1"/>
    </source>
</evidence>
<feature type="region of interest" description="Disordered" evidence="6">
    <location>
        <begin position="1"/>
        <end position="36"/>
    </location>
</feature>
<reference evidence="8" key="1">
    <citation type="submission" date="2012-07" db="EMBL/GenBank/DDBJ databases">
        <title>Genome of the Chinese tree shrew, a rising model animal genetically related to primates.</title>
        <authorList>
            <person name="Zhang G."/>
            <person name="Fan Y."/>
            <person name="Yao Y."/>
            <person name="Huang Z."/>
        </authorList>
    </citation>
    <scope>NUCLEOTIDE SEQUENCE [LARGE SCALE GENOMIC DNA]</scope>
</reference>
<evidence type="ECO:0000256" key="6">
    <source>
        <dbReference type="SAM" id="MobiDB-lite"/>
    </source>
</evidence>
<dbReference type="STRING" id="246437.L9KT40"/>
<dbReference type="Proteomes" id="UP000011518">
    <property type="component" value="Unassembled WGS sequence"/>
</dbReference>
<proteinExistence type="inferred from homology"/>
<evidence type="ECO:0000256" key="5">
    <source>
        <dbReference type="ARBA" id="ARBA00035460"/>
    </source>
</evidence>
<feature type="region of interest" description="Disordered" evidence="6">
    <location>
        <begin position="88"/>
        <end position="121"/>
    </location>
</feature>
<dbReference type="InParanoid" id="L9KT40"/>